<feature type="compositionally biased region" description="Low complexity" evidence="2">
    <location>
        <begin position="133"/>
        <end position="147"/>
    </location>
</feature>
<gene>
    <name evidence="4" type="ORF">K7432_001660</name>
</gene>
<feature type="region of interest" description="Disordered" evidence="2">
    <location>
        <begin position="1"/>
        <end position="251"/>
    </location>
</feature>
<comment type="caution">
    <text evidence="4">The sequence shown here is derived from an EMBL/GenBank/DDBJ whole genome shotgun (WGS) entry which is preliminary data.</text>
</comment>
<organism evidence="4 5">
    <name type="scientific">Basidiobolus ranarum</name>
    <dbReference type="NCBI Taxonomy" id="34480"/>
    <lineage>
        <taxon>Eukaryota</taxon>
        <taxon>Fungi</taxon>
        <taxon>Fungi incertae sedis</taxon>
        <taxon>Zoopagomycota</taxon>
        <taxon>Entomophthoromycotina</taxon>
        <taxon>Basidiobolomycetes</taxon>
        <taxon>Basidiobolales</taxon>
        <taxon>Basidiobolaceae</taxon>
        <taxon>Basidiobolus</taxon>
    </lineage>
</organism>
<dbReference type="Pfam" id="PF12539">
    <property type="entry name" value="Csm1"/>
    <property type="match status" value="1"/>
</dbReference>
<evidence type="ECO:0000313" key="5">
    <source>
        <dbReference type="Proteomes" id="UP001479436"/>
    </source>
</evidence>
<reference evidence="4 5" key="1">
    <citation type="submission" date="2023-04" db="EMBL/GenBank/DDBJ databases">
        <title>Genome of Basidiobolus ranarum AG-B5.</title>
        <authorList>
            <person name="Stajich J.E."/>
            <person name="Carter-House D."/>
            <person name="Gryganskyi A."/>
        </authorList>
    </citation>
    <scope>NUCLEOTIDE SEQUENCE [LARGE SCALE GENOMIC DNA]</scope>
    <source>
        <strain evidence="4 5">AG-B5</strain>
    </source>
</reference>
<name>A0ABR2X2N3_9FUNG</name>
<accession>A0ABR2X2N3</accession>
<dbReference type="PANTHER" id="PTHR28006:SF1">
    <property type="entry name" value="MONOPOLIN COMPLEX SUBUNIT CSM1"/>
    <property type="match status" value="1"/>
</dbReference>
<keyword evidence="5" id="KW-1185">Reference proteome</keyword>
<evidence type="ECO:0000259" key="3">
    <source>
        <dbReference type="Pfam" id="PF12539"/>
    </source>
</evidence>
<feature type="compositionally biased region" description="Polar residues" evidence="2">
    <location>
        <begin position="205"/>
        <end position="221"/>
    </location>
</feature>
<dbReference type="CDD" id="cd23787">
    <property type="entry name" value="RWD_CSM1"/>
    <property type="match status" value="1"/>
</dbReference>
<evidence type="ECO:0000256" key="1">
    <source>
        <dbReference type="SAM" id="Coils"/>
    </source>
</evidence>
<feature type="domain" description="Monopolin complex subunit Csm1/Pcs1 C-terminal" evidence="3">
    <location>
        <begin position="368"/>
        <end position="446"/>
    </location>
</feature>
<dbReference type="EMBL" id="JASJQH010000039">
    <property type="protein sequence ID" value="KAK9768023.1"/>
    <property type="molecule type" value="Genomic_DNA"/>
</dbReference>
<protein>
    <recommendedName>
        <fullName evidence="3">Monopolin complex subunit Csm1/Pcs1 C-terminal domain-containing protein</fullName>
    </recommendedName>
</protein>
<feature type="coiled-coil region" evidence="1">
    <location>
        <begin position="253"/>
        <end position="356"/>
    </location>
</feature>
<sequence length="468" mass="52773">MPPKRTTKPKVVLEVDSPTPKKTTKSRSRPTNSKQTAKSPMDHDDDELAIGSDGTPIRRSPRHVSSKDVIANKGQSKRKQVAKPTPDNTPEHPRKAVQSKSRQMLKSKVITESVDDITEPESREKPKSRAGPKSKLSAGSKSKSSKSTARGQLESDPELDDNVEQNLKPKTRGAKKRASLSDDNSPPTKRVRTRVNTKTPESPALNISATSSNLDESPSTKKSSKVDKPLSTRMVNGKKTSTSSATATDIKNMEELRKANKQLEELTKKYEELKRVGIQDAENTFSEYKNNAEKRFEASDEAIQRLKKELAKLKEQKSVKKQLENQKLLEKQAEELESLNKQLEKIEAKNEKMNGVKTAQDNPSLDLSLQLYQQLSQLTVVQIERTDQDIVFKCEQTGSKGTLRYVLRQDLDDPETFHYEPLLDEEKDADLIEQIPSYFNEAISFKKAYASLFFWRALDSLKKEAKKH</sequence>
<proteinExistence type="predicted"/>
<dbReference type="InterPro" id="IPR038608">
    <property type="entry name" value="Csm1/Pcs1_C_sf"/>
</dbReference>
<evidence type="ECO:0000313" key="4">
    <source>
        <dbReference type="EMBL" id="KAK9768023.1"/>
    </source>
</evidence>
<dbReference type="Gene3D" id="3.90.1150.80">
    <property type="match status" value="1"/>
</dbReference>
<feature type="compositionally biased region" description="Polar residues" evidence="2">
    <location>
        <begin position="29"/>
        <end position="38"/>
    </location>
</feature>
<keyword evidence="1" id="KW-0175">Coiled coil</keyword>
<dbReference type="PANTHER" id="PTHR28006">
    <property type="entry name" value="MONOPOLIN COMPLEX SUBUNIT CSM1"/>
    <property type="match status" value="1"/>
</dbReference>
<evidence type="ECO:0000256" key="2">
    <source>
        <dbReference type="SAM" id="MobiDB-lite"/>
    </source>
</evidence>
<feature type="compositionally biased region" description="Basic residues" evidence="2">
    <location>
        <begin position="169"/>
        <end position="178"/>
    </location>
</feature>
<dbReference type="Proteomes" id="UP001479436">
    <property type="component" value="Unassembled WGS sequence"/>
</dbReference>
<dbReference type="InterPro" id="IPR020981">
    <property type="entry name" value="Csm1/Pcs1_C"/>
</dbReference>
<dbReference type="InterPro" id="IPR040349">
    <property type="entry name" value="Csm1/Pcs1"/>
</dbReference>